<evidence type="ECO:0000313" key="3">
    <source>
        <dbReference type="Proteomes" id="UP000886814"/>
    </source>
</evidence>
<reference evidence="2" key="1">
    <citation type="journal article" date="2021" name="PeerJ">
        <title>Extensive microbial diversity within the chicken gut microbiome revealed by metagenomics and culture.</title>
        <authorList>
            <person name="Gilroy R."/>
            <person name="Ravi A."/>
            <person name="Getino M."/>
            <person name="Pursley I."/>
            <person name="Horton D.L."/>
            <person name="Alikhan N.F."/>
            <person name="Baker D."/>
            <person name="Gharbi K."/>
            <person name="Hall N."/>
            <person name="Watson M."/>
            <person name="Adriaenssens E.M."/>
            <person name="Foster-Nyarko E."/>
            <person name="Jarju S."/>
            <person name="Secka A."/>
            <person name="Antonio M."/>
            <person name="Oren A."/>
            <person name="Chaudhuri R.R."/>
            <person name="La Ragione R."/>
            <person name="Hildebrand F."/>
            <person name="Pallen M.J."/>
        </authorList>
    </citation>
    <scope>NUCLEOTIDE SEQUENCE</scope>
    <source>
        <strain evidence="2">CHK195-9823</strain>
    </source>
</reference>
<dbReference type="PANTHER" id="PTHR40076">
    <property type="entry name" value="MEMBRANE PROTEIN-RELATED"/>
    <property type="match status" value="1"/>
</dbReference>
<keyword evidence="1" id="KW-0472">Membrane</keyword>
<feature type="transmembrane region" description="Helical" evidence="1">
    <location>
        <begin position="464"/>
        <end position="482"/>
    </location>
</feature>
<dbReference type="Pfam" id="PF06541">
    <property type="entry name" value="ABC_trans_CmpB"/>
    <property type="match status" value="1"/>
</dbReference>
<comment type="caution">
    <text evidence="2">The sequence shown here is derived from an EMBL/GenBank/DDBJ whole genome shotgun (WGS) entry which is preliminary data.</text>
</comment>
<dbReference type="Proteomes" id="UP000886814">
    <property type="component" value="Unassembled WGS sequence"/>
</dbReference>
<sequence length="612" mass="69687">MIKRKDLKQKGKHSLKKHYLIFAAVCLISAFLASEFSGSLNFSTLRNYQEISAHPEEYTELSSVSKRGLGWNEVLEDVLTDHLEEGRQLSEDLQEQAVARSLEGNPMFGRTRGVLSSIINQFSSGSILVTFAAAVNSLTGTEKGGIVILILLGTAGLFAFWFFIQNTFGVILRRIFLEGRIYEKVPIFRFLYLLRIKKWMKASWNMLVKYIYQSLWSLTIIGGLIKHYSYFLVPYIIAENPDMTANQSITLSRKLMKGHKWECFLLELSFLGWMILGALTLGIFNVLFTNPYKTAVFTEYYVQLRKKGKENNIPLVEFLNDSYLYKKADALDLTEKYVDILDIMETPPLEEPGLPGLKGFLAKNFGILLFWGKQEKHYEAVQARQIKNKELSDAVKGLVYPSRLFPIPEEEKRVQAETLNYTRQYSIWSLLIIFLGFSIFGWLWEVTLHLVTSGEFVNRGFLNGPWIPIYGSGAVLILTLLYRLRKNPAAEFFAAVVLCGFLEYMTSLLMEIFNDGTKWWDYSGYFLNLHGRICAEGLLVFGVGGMIVVYILAPLIDNFIHKANEGAVKVTSLVLLLLFCIDMLFSQFRPNEGAGITDIEASHLESSDQKIL</sequence>
<evidence type="ECO:0000256" key="1">
    <source>
        <dbReference type="SAM" id="Phobius"/>
    </source>
</evidence>
<reference evidence="2" key="2">
    <citation type="submission" date="2021-04" db="EMBL/GenBank/DDBJ databases">
        <authorList>
            <person name="Gilroy R."/>
        </authorList>
    </citation>
    <scope>NUCLEOTIDE SEQUENCE</scope>
    <source>
        <strain evidence="2">CHK195-9823</strain>
    </source>
</reference>
<dbReference type="InterPro" id="IPR010540">
    <property type="entry name" value="CmpB_TMEM229"/>
</dbReference>
<protein>
    <submittedName>
        <fullName evidence="2">DUF975 family protein</fullName>
    </submittedName>
</protein>
<gene>
    <name evidence="2" type="ORF">H9747_03505</name>
</gene>
<feature type="transmembrane region" description="Helical" evidence="1">
    <location>
        <begin position="145"/>
        <end position="164"/>
    </location>
</feature>
<organism evidence="2 3">
    <name type="scientific">Candidatus Blautia stercorigallinarum</name>
    <dbReference type="NCBI Taxonomy" id="2838501"/>
    <lineage>
        <taxon>Bacteria</taxon>
        <taxon>Bacillati</taxon>
        <taxon>Bacillota</taxon>
        <taxon>Clostridia</taxon>
        <taxon>Lachnospirales</taxon>
        <taxon>Lachnospiraceae</taxon>
        <taxon>Blautia</taxon>
    </lineage>
</organism>
<dbReference type="AlphaFoldDB" id="A0A9D1PCX7"/>
<dbReference type="EMBL" id="DXIQ01000020">
    <property type="protein sequence ID" value="HIV38052.1"/>
    <property type="molecule type" value="Genomic_DNA"/>
</dbReference>
<evidence type="ECO:0000313" key="2">
    <source>
        <dbReference type="EMBL" id="HIV38052.1"/>
    </source>
</evidence>
<keyword evidence="1" id="KW-1133">Transmembrane helix</keyword>
<feature type="transmembrane region" description="Helical" evidence="1">
    <location>
        <begin position="567"/>
        <end position="585"/>
    </location>
</feature>
<feature type="transmembrane region" description="Helical" evidence="1">
    <location>
        <begin position="270"/>
        <end position="288"/>
    </location>
</feature>
<name>A0A9D1PCX7_9FIRM</name>
<feature type="transmembrane region" description="Helical" evidence="1">
    <location>
        <begin position="489"/>
        <end position="509"/>
    </location>
</feature>
<dbReference type="Pfam" id="PF06161">
    <property type="entry name" value="DUF975"/>
    <property type="match status" value="1"/>
</dbReference>
<keyword evidence="1" id="KW-0812">Transmembrane</keyword>
<proteinExistence type="predicted"/>
<dbReference type="InterPro" id="IPR010380">
    <property type="entry name" value="DUF975"/>
</dbReference>
<feature type="transmembrane region" description="Helical" evidence="1">
    <location>
        <begin position="20"/>
        <end position="40"/>
    </location>
</feature>
<feature type="transmembrane region" description="Helical" evidence="1">
    <location>
        <begin position="425"/>
        <end position="444"/>
    </location>
</feature>
<feature type="transmembrane region" description="Helical" evidence="1">
    <location>
        <begin position="529"/>
        <end position="555"/>
    </location>
</feature>
<dbReference type="PANTHER" id="PTHR40076:SF1">
    <property type="entry name" value="MEMBRANE PROTEIN"/>
    <property type="match status" value="1"/>
</dbReference>
<accession>A0A9D1PCX7</accession>